<evidence type="ECO:0000256" key="1">
    <source>
        <dbReference type="SAM" id="MobiDB-lite"/>
    </source>
</evidence>
<accession>A0A8S0YZZ5</accession>
<protein>
    <submittedName>
        <fullName evidence="2">Uncharacterized protein</fullName>
    </submittedName>
</protein>
<feature type="compositionally biased region" description="Basic and acidic residues" evidence="1">
    <location>
        <begin position="321"/>
        <end position="336"/>
    </location>
</feature>
<feature type="compositionally biased region" description="Basic and acidic residues" evidence="1">
    <location>
        <begin position="114"/>
        <end position="133"/>
    </location>
</feature>
<comment type="caution">
    <text evidence="2">The sequence shown here is derived from an EMBL/GenBank/DDBJ whole genome shotgun (WGS) entry which is preliminary data.</text>
</comment>
<reference evidence="2 3" key="1">
    <citation type="submission" date="2020-04" db="EMBL/GenBank/DDBJ databases">
        <authorList>
            <person name="Wallbank WR R."/>
            <person name="Pardo Diaz C."/>
            <person name="Kozak K."/>
            <person name="Martin S."/>
            <person name="Jiggins C."/>
            <person name="Moest M."/>
            <person name="Warren A I."/>
            <person name="Byers J.R.P. K."/>
            <person name="Montejo-Kovacevich G."/>
            <person name="Yen C E."/>
        </authorList>
    </citation>
    <scope>NUCLEOTIDE SEQUENCE [LARGE SCALE GENOMIC DNA]</scope>
</reference>
<feature type="compositionally biased region" description="Basic and acidic residues" evidence="1">
    <location>
        <begin position="80"/>
        <end position="96"/>
    </location>
</feature>
<keyword evidence="3" id="KW-1185">Reference proteome</keyword>
<feature type="region of interest" description="Disordered" evidence="1">
    <location>
        <begin position="719"/>
        <end position="754"/>
    </location>
</feature>
<organism evidence="2 3">
    <name type="scientific">Arctia plantaginis</name>
    <name type="common">Wood tiger moth</name>
    <name type="synonym">Phalaena plantaginis</name>
    <dbReference type="NCBI Taxonomy" id="874455"/>
    <lineage>
        <taxon>Eukaryota</taxon>
        <taxon>Metazoa</taxon>
        <taxon>Ecdysozoa</taxon>
        <taxon>Arthropoda</taxon>
        <taxon>Hexapoda</taxon>
        <taxon>Insecta</taxon>
        <taxon>Pterygota</taxon>
        <taxon>Neoptera</taxon>
        <taxon>Endopterygota</taxon>
        <taxon>Lepidoptera</taxon>
        <taxon>Glossata</taxon>
        <taxon>Ditrysia</taxon>
        <taxon>Noctuoidea</taxon>
        <taxon>Erebidae</taxon>
        <taxon>Arctiinae</taxon>
        <taxon>Arctia</taxon>
    </lineage>
</organism>
<dbReference type="Proteomes" id="UP000494106">
    <property type="component" value="Unassembled WGS sequence"/>
</dbReference>
<dbReference type="OrthoDB" id="8197931at2759"/>
<proteinExistence type="predicted"/>
<feature type="compositionally biased region" description="Basic and acidic residues" evidence="1">
    <location>
        <begin position="147"/>
        <end position="160"/>
    </location>
</feature>
<dbReference type="AlphaFoldDB" id="A0A8S0YZZ5"/>
<feature type="region of interest" description="Disordered" evidence="1">
    <location>
        <begin position="28"/>
        <end position="160"/>
    </location>
</feature>
<sequence>MTFGVADLVIISCKIFLKINLSESPPETCIEESQTERQTPSASVTSEDSDTADTDGRLTSENSPVRQRRGGILKGGRLWKSLDTDKDSNEQNDDQRSTTTASDEDGSITPRSVRFLERAKDSEEDTPTKKEPPELVQNLDTQTETPPQKEFHTSTTHRLETPLILTIQAPKANSAVQQLFNSSRPPPPAIEPQLVTSETLRAWDAGVRPKTEEAAVRRVAERNALRCSLLRSEARKKQQPKQETTSLAERIRLLTCDVEDEPEERRTNTDKMSSSSDKSSDKSYSSIDKNNEKAFGSASSSSSSSTISVPLQTRQPPPDLGDVHQEPQKPKSESRRQFLSTLAPLTACVGSTAHHEGFYYLPPGDRTSASSATNLELQEHNEAPAPDVVAGTPGAGEGDDGLAAFARATAPRTERLRQRYGHESQPVSSDDEHDDYGFHRRPAVRGIAIKQQLGASDEILQQMQNELQPSPGTTPSQMPAHACQRTNSNYSWPYYSEANLNSRPQSRASANSNWSKSSDYVTGQQCGSTPVPQQHSDACYAHAQNMATYAHYQQRAQQESMYRNCSLYANISCSDSSQELYSSQTSFEQTSPVHAASRCRRPESPPPIRSHHQLLYVPYSTHYHYQHNDAYNAQWQQQANEYNRTHSYYQHQQQNVGAPSTPQPNVVAQQQRAHYTHSLPIQTMCPAPARYRPVPAPQPGGGKQMICYSEKVVAPLYQPAPGSPSRAARGAPEGAPAGVSPMPSVTSPMGPPQNPVYYAMNV</sequence>
<evidence type="ECO:0000313" key="2">
    <source>
        <dbReference type="EMBL" id="CAB3225180.1"/>
    </source>
</evidence>
<gene>
    <name evidence="2" type="ORF">APLA_LOCUS2404</name>
</gene>
<feature type="region of interest" description="Disordered" evidence="1">
    <location>
        <begin position="233"/>
        <end position="336"/>
    </location>
</feature>
<evidence type="ECO:0000313" key="3">
    <source>
        <dbReference type="Proteomes" id="UP000494106"/>
    </source>
</evidence>
<feature type="compositionally biased region" description="Low complexity" evidence="1">
    <location>
        <begin position="270"/>
        <end position="288"/>
    </location>
</feature>
<name>A0A8S0YZZ5_ARCPL</name>
<feature type="compositionally biased region" description="Low complexity" evidence="1">
    <location>
        <begin position="726"/>
        <end position="738"/>
    </location>
</feature>
<feature type="compositionally biased region" description="Polar residues" evidence="1">
    <location>
        <begin position="36"/>
        <end position="46"/>
    </location>
</feature>
<dbReference type="EMBL" id="CADEBC010000205">
    <property type="protein sequence ID" value="CAB3225180.1"/>
    <property type="molecule type" value="Genomic_DNA"/>
</dbReference>
<feature type="compositionally biased region" description="Low complexity" evidence="1">
    <location>
        <begin position="297"/>
        <end position="308"/>
    </location>
</feature>